<feature type="transmembrane region" description="Helical" evidence="6">
    <location>
        <begin position="344"/>
        <end position="369"/>
    </location>
</feature>
<dbReference type="PANTHER" id="PTHR23511:SF5">
    <property type="entry name" value="MAJOR FACILITATOR-TYPE TRANSPORTER HXNZ-RELATED"/>
    <property type="match status" value="1"/>
</dbReference>
<feature type="transmembrane region" description="Helical" evidence="6">
    <location>
        <begin position="402"/>
        <end position="419"/>
    </location>
</feature>
<keyword evidence="4 6" id="KW-1133">Transmembrane helix</keyword>
<dbReference type="SUPFAM" id="SSF103473">
    <property type="entry name" value="MFS general substrate transporter"/>
    <property type="match status" value="1"/>
</dbReference>
<feature type="transmembrane region" description="Helical" evidence="6">
    <location>
        <begin position="87"/>
        <end position="107"/>
    </location>
</feature>
<dbReference type="InterPro" id="IPR020846">
    <property type="entry name" value="MFS_dom"/>
</dbReference>
<dbReference type="EMBL" id="JAOPGA020001538">
    <property type="protein sequence ID" value="KAL0489264.1"/>
    <property type="molecule type" value="Genomic_DNA"/>
</dbReference>
<dbReference type="PANTHER" id="PTHR23511">
    <property type="entry name" value="SYNAPTIC VESICLE GLYCOPROTEIN 2"/>
    <property type="match status" value="1"/>
</dbReference>
<feature type="transmembrane region" description="Helical" evidence="6">
    <location>
        <begin position="119"/>
        <end position="140"/>
    </location>
</feature>
<feature type="transmembrane region" description="Helical" evidence="6">
    <location>
        <begin position="459"/>
        <end position="479"/>
    </location>
</feature>
<evidence type="ECO:0000256" key="5">
    <source>
        <dbReference type="ARBA" id="ARBA00023136"/>
    </source>
</evidence>
<dbReference type="PROSITE" id="PS50850">
    <property type="entry name" value="MFS"/>
    <property type="match status" value="1"/>
</dbReference>
<evidence type="ECO:0000259" key="7">
    <source>
        <dbReference type="PROSITE" id="PS50850"/>
    </source>
</evidence>
<gene>
    <name evidence="9" type="ORF">AKO1_002360</name>
    <name evidence="8" type="ORF">AKO1_013793</name>
</gene>
<feature type="transmembrane region" description="Helical" evidence="6">
    <location>
        <begin position="303"/>
        <end position="324"/>
    </location>
</feature>
<dbReference type="GO" id="GO:0016020">
    <property type="term" value="C:membrane"/>
    <property type="evidence" value="ECO:0007669"/>
    <property type="project" value="UniProtKB-SubCell"/>
</dbReference>
<evidence type="ECO:0000256" key="4">
    <source>
        <dbReference type="ARBA" id="ARBA00022989"/>
    </source>
</evidence>
<proteinExistence type="predicted"/>
<feature type="transmembrane region" description="Helical" evidence="6">
    <location>
        <begin position="146"/>
        <end position="168"/>
    </location>
</feature>
<evidence type="ECO:0000256" key="3">
    <source>
        <dbReference type="ARBA" id="ARBA00022692"/>
    </source>
</evidence>
<dbReference type="AlphaFoldDB" id="A0AAW2ZP76"/>
<evidence type="ECO:0000313" key="9">
    <source>
        <dbReference type="EMBL" id="KAL0491305.1"/>
    </source>
</evidence>
<dbReference type="GO" id="GO:0022857">
    <property type="term" value="F:transmembrane transporter activity"/>
    <property type="evidence" value="ECO:0007669"/>
    <property type="project" value="InterPro"/>
</dbReference>
<keyword evidence="2" id="KW-0813">Transport</keyword>
<sequence length="541" mass="59664">MVMSSDTTEAAVKVDVDIANNDPNNNAVQKTYTIDDVIDHAGMGRFQWFLLIATGLAWFAESMETVLIGFVLPILSSQWDLNDNIQTPLLGSAMFSGMMIGALLWGALSDRFGRKKTMFVNVLLTCALGITTACSPNWIFFLILRVFTGIAVAGNHIPFNLFSEFLPVHMRGSMLIASQFFWTLGCVLEAILAWIFLPMETINFGAFRVDAWRFMMVTISLPLLFVLAFLPFLPESPRYLLSVGKKKECEEVLRRVVRINRQTPMEGTLTDGSTNPSNNETKEEEHEHISFISRVKSLFQHGMWRITCVILLVTYVYYFCYYGTVIMTPSYFEVKTGDESSTDYLSILITSAAELPGMIAAAFAVNWLGRRRTQTVCFLLFSAATLILIAPAPLWVRTIFAVISRACVMAGFSTLMVMVPEVFPTTVRGTGIGVCAGMGQIAAFMTPFVATSLFRSSEWAALSVYGVMAFIGAGFTLLISVETAGRRLEDFVPSASGAMVTINDAPSEKMEITIPACKGEDVFNEIAGSPTSPIQGREESC</sequence>
<accession>A0AAW2ZP76</accession>
<evidence type="ECO:0000313" key="10">
    <source>
        <dbReference type="Proteomes" id="UP001431209"/>
    </source>
</evidence>
<keyword evidence="5 6" id="KW-0472">Membrane</keyword>
<feature type="transmembrane region" description="Helical" evidence="6">
    <location>
        <begin position="180"/>
        <end position="199"/>
    </location>
</feature>
<name>A0AAW2ZP76_9EUKA</name>
<feature type="domain" description="Major facilitator superfamily (MFS) profile" evidence="7">
    <location>
        <begin position="50"/>
        <end position="484"/>
    </location>
</feature>
<evidence type="ECO:0000256" key="2">
    <source>
        <dbReference type="ARBA" id="ARBA00022448"/>
    </source>
</evidence>
<feature type="transmembrane region" description="Helical" evidence="6">
    <location>
        <begin position="376"/>
        <end position="396"/>
    </location>
</feature>
<keyword evidence="9" id="KW-0762">Sugar transport</keyword>
<dbReference type="Proteomes" id="UP001431209">
    <property type="component" value="Unassembled WGS sequence"/>
</dbReference>
<evidence type="ECO:0000256" key="6">
    <source>
        <dbReference type="SAM" id="Phobius"/>
    </source>
</evidence>
<feature type="transmembrane region" description="Helical" evidence="6">
    <location>
        <begin position="48"/>
        <end position="75"/>
    </location>
</feature>
<protein>
    <submittedName>
        <fullName evidence="9">Sugar transporter</fullName>
    </submittedName>
</protein>
<comment type="subcellular location">
    <subcellularLocation>
        <location evidence="1">Membrane</location>
        <topology evidence="1">Multi-pass membrane protein</topology>
    </subcellularLocation>
</comment>
<dbReference type="InterPro" id="IPR036259">
    <property type="entry name" value="MFS_trans_sf"/>
</dbReference>
<dbReference type="Gene3D" id="1.20.1250.20">
    <property type="entry name" value="MFS general substrate transporter like domains"/>
    <property type="match status" value="1"/>
</dbReference>
<dbReference type="EMBL" id="JAOPGA020001782">
    <property type="protein sequence ID" value="KAL0491305.1"/>
    <property type="molecule type" value="Genomic_DNA"/>
</dbReference>
<evidence type="ECO:0000256" key="1">
    <source>
        <dbReference type="ARBA" id="ARBA00004141"/>
    </source>
</evidence>
<feature type="transmembrane region" description="Helical" evidence="6">
    <location>
        <begin position="211"/>
        <end position="233"/>
    </location>
</feature>
<evidence type="ECO:0000313" key="8">
    <source>
        <dbReference type="EMBL" id="KAL0489264.1"/>
    </source>
</evidence>
<organism evidence="9 10">
    <name type="scientific">Acrasis kona</name>
    <dbReference type="NCBI Taxonomy" id="1008807"/>
    <lineage>
        <taxon>Eukaryota</taxon>
        <taxon>Discoba</taxon>
        <taxon>Heterolobosea</taxon>
        <taxon>Tetramitia</taxon>
        <taxon>Eutetramitia</taxon>
        <taxon>Acrasidae</taxon>
        <taxon>Acrasis</taxon>
    </lineage>
</organism>
<keyword evidence="10" id="KW-1185">Reference proteome</keyword>
<dbReference type="Pfam" id="PF00083">
    <property type="entry name" value="Sugar_tr"/>
    <property type="match status" value="1"/>
</dbReference>
<keyword evidence="3 6" id="KW-0812">Transmembrane</keyword>
<comment type="caution">
    <text evidence="9">The sequence shown here is derived from an EMBL/GenBank/DDBJ whole genome shotgun (WGS) entry which is preliminary data.</text>
</comment>
<reference evidence="9 10" key="1">
    <citation type="submission" date="2024-03" db="EMBL/GenBank/DDBJ databases">
        <title>The Acrasis kona genome and developmental transcriptomes reveal deep origins of eukaryotic multicellular pathways.</title>
        <authorList>
            <person name="Sheikh S."/>
            <person name="Fu C.-J."/>
            <person name="Brown M.W."/>
            <person name="Baldauf S.L."/>
        </authorList>
    </citation>
    <scope>NUCLEOTIDE SEQUENCE [LARGE SCALE GENOMIC DNA]</scope>
    <source>
        <strain evidence="9 10">ATCC MYA-3509</strain>
    </source>
</reference>
<feature type="transmembrane region" description="Helical" evidence="6">
    <location>
        <begin position="431"/>
        <end position="453"/>
    </location>
</feature>
<dbReference type="InterPro" id="IPR005828">
    <property type="entry name" value="MFS_sugar_transport-like"/>
</dbReference>